<sequence length="80" mass="9277">MLVLKVARLARFGNAIVEKYAFSVLPNASQSEFKFGVRRRLPIMPDGRFAIKDSLERIFARAKINLAKRNFFNMEMPESR</sequence>
<keyword evidence="2" id="KW-1185">Reference proteome</keyword>
<dbReference type="RefSeq" id="WP_123207731.1">
    <property type="nucleotide sequence ID" value="NZ_JBHTHO010000018.1"/>
</dbReference>
<accession>A0A3N0B4G7</accession>
<dbReference type="AlphaFoldDB" id="A0A3N0B4G7"/>
<evidence type="ECO:0000313" key="1">
    <source>
        <dbReference type="EMBL" id="RNL41868.1"/>
    </source>
</evidence>
<reference evidence="2" key="1">
    <citation type="submission" date="2018-05" db="EMBL/GenBank/DDBJ databases">
        <title>Genome Sequencing of selected type strains of the family Eggerthellaceae.</title>
        <authorList>
            <person name="Danylec N."/>
            <person name="Stoll D.A."/>
            <person name="Doetsch A."/>
            <person name="Huch M."/>
        </authorList>
    </citation>
    <scope>NUCLEOTIDE SEQUENCE [LARGE SCALE GENOMIC DNA]</scope>
    <source>
        <strain evidence="2">DSM 24851</strain>
    </source>
</reference>
<protein>
    <submittedName>
        <fullName evidence="1">Uncharacterized protein</fullName>
    </submittedName>
</protein>
<dbReference type="EMBL" id="QIBX01000001">
    <property type="protein sequence ID" value="RNL41868.1"/>
    <property type="molecule type" value="Genomic_DNA"/>
</dbReference>
<proteinExistence type="predicted"/>
<comment type="caution">
    <text evidence="1">The sequence shown here is derived from an EMBL/GenBank/DDBJ whole genome shotgun (WGS) entry which is preliminary data.</text>
</comment>
<dbReference type="Proteomes" id="UP000269591">
    <property type="component" value="Unassembled WGS sequence"/>
</dbReference>
<name>A0A3N0B4G7_9ACTN</name>
<gene>
    <name evidence="1" type="ORF">DMP06_00170</name>
</gene>
<organism evidence="1 2">
    <name type="scientific">Slackia equolifaciens</name>
    <dbReference type="NCBI Taxonomy" id="498718"/>
    <lineage>
        <taxon>Bacteria</taxon>
        <taxon>Bacillati</taxon>
        <taxon>Actinomycetota</taxon>
        <taxon>Coriobacteriia</taxon>
        <taxon>Eggerthellales</taxon>
        <taxon>Eggerthellaceae</taxon>
        <taxon>Slackia</taxon>
    </lineage>
</organism>
<evidence type="ECO:0000313" key="2">
    <source>
        <dbReference type="Proteomes" id="UP000269591"/>
    </source>
</evidence>